<organism evidence="1 2">
    <name type="scientific">Peronosclerospora sorghi</name>
    <dbReference type="NCBI Taxonomy" id="230839"/>
    <lineage>
        <taxon>Eukaryota</taxon>
        <taxon>Sar</taxon>
        <taxon>Stramenopiles</taxon>
        <taxon>Oomycota</taxon>
        <taxon>Peronosporomycetes</taxon>
        <taxon>Peronosporales</taxon>
        <taxon>Peronosporaceae</taxon>
        <taxon>Peronosclerospora</taxon>
    </lineage>
</organism>
<protein>
    <submittedName>
        <fullName evidence="1">Uncharacterized protein</fullName>
    </submittedName>
</protein>
<comment type="caution">
    <text evidence="1">The sequence shown here is derived from an EMBL/GenBank/DDBJ whole genome shotgun (WGS) entry which is preliminary data.</text>
</comment>
<evidence type="ECO:0000313" key="1">
    <source>
        <dbReference type="EMBL" id="KAI9922908.1"/>
    </source>
</evidence>
<evidence type="ECO:0000313" key="2">
    <source>
        <dbReference type="Proteomes" id="UP001163321"/>
    </source>
</evidence>
<dbReference type="EMBL" id="CM047580">
    <property type="protein sequence ID" value="KAI9922908.1"/>
    <property type="molecule type" value="Genomic_DNA"/>
</dbReference>
<reference evidence="1 2" key="1">
    <citation type="journal article" date="2022" name="bioRxiv">
        <title>The genome of the oomycete Peronosclerospora sorghi, a cosmopolitan pathogen of maize and sorghum, is inflated with dispersed pseudogenes.</title>
        <authorList>
            <person name="Fletcher K."/>
            <person name="Martin F."/>
            <person name="Isakeit T."/>
            <person name="Cavanaugh K."/>
            <person name="Magill C."/>
            <person name="Michelmore R."/>
        </authorList>
    </citation>
    <scope>NUCLEOTIDE SEQUENCE [LARGE SCALE GENOMIC DNA]</scope>
    <source>
        <strain evidence="1">P6</strain>
    </source>
</reference>
<name>A0ACC0WYG7_9STRA</name>
<dbReference type="Proteomes" id="UP001163321">
    <property type="component" value="Chromosome 1"/>
</dbReference>
<gene>
    <name evidence="1" type="ORF">PsorP6_002522</name>
</gene>
<sequence length="82" mass="9297">MYVPSSFSFTSACAALGMLSPVGTRSEENKVVSSDVQEKCSPWKRRRYSQKFHAKGCQLLWSVQPQCRLAHLEWCRGSGEQQ</sequence>
<accession>A0ACC0WYG7</accession>
<keyword evidence="2" id="KW-1185">Reference proteome</keyword>
<proteinExistence type="predicted"/>